<dbReference type="EMBL" id="JADOXO010000021">
    <property type="protein sequence ID" value="KAF9819211.1"/>
    <property type="molecule type" value="Genomic_DNA"/>
</dbReference>
<evidence type="ECO:0000256" key="8">
    <source>
        <dbReference type="SAM" id="Phobius"/>
    </source>
</evidence>
<keyword evidence="5 8" id="KW-0812">Transmembrane</keyword>
<comment type="subcellular location">
    <subcellularLocation>
        <location evidence="1">Membrane</location>
        <topology evidence="1">Multi-pass membrane protein</topology>
    </subcellularLocation>
</comment>
<comment type="similarity">
    <text evidence="3">Belongs to the wax synthase family.</text>
</comment>
<keyword evidence="6 8" id="KW-1133">Transmembrane helix</keyword>
<protein>
    <recommendedName>
        <fullName evidence="9">Wax synthase domain-containing protein</fullName>
    </recommendedName>
</protein>
<proteinExistence type="inferred from homology"/>
<feature type="domain" description="Wax synthase" evidence="9">
    <location>
        <begin position="268"/>
        <end position="341"/>
    </location>
</feature>
<feature type="transmembrane region" description="Helical" evidence="8">
    <location>
        <begin position="37"/>
        <end position="54"/>
    </location>
</feature>
<evidence type="ECO:0000256" key="4">
    <source>
        <dbReference type="ARBA" id="ARBA00022679"/>
    </source>
</evidence>
<dbReference type="GO" id="GO:0008374">
    <property type="term" value="F:O-acyltransferase activity"/>
    <property type="evidence" value="ECO:0007669"/>
    <property type="project" value="InterPro"/>
</dbReference>
<evidence type="ECO:0000256" key="5">
    <source>
        <dbReference type="ARBA" id="ARBA00022692"/>
    </source>
</evidence>
<dbReference type="PANTHER" id="PTHR31595">
    <property type="entry name" value="LONG-CHAIN-ALCOHOL O-FATTY-ACYLTRANSFERASE 3-RELATED"/>
    <property type="match status" value="1"/>
</dbReference>
<dbReference type="Proteomes" id="UP000639403">
    <property type="component" value="Unassembled WGS sequence"/>
</dbReference>
<comment type="caution">
    <text evidence="10">The sequence shown here is derived from an EMBL/GenBank/DDBJ whole genome shotgun (WGS) entry which is preliminary data.</text>
</comment>
<keyword evidence="7 8" id="KW-0472">Membrane</keyword>
<dbReference type="PANTHER" id="PTHR31595:SF57">
    <property type="entry name" value="OS04G0481900 PROTEIN"/>
    <property type="match status" value="1"/>
</dbReference>
<dbReference type="InterPro" id="IPR032805">
    <property type="entry name" value="Wax_synthase_dom"/>
</dbReference>
<accession>A0A8H7P7V8</accession>
<keyword evidence="4" id="KW-0808">Transferase</keyword>
<evidence type="ECO:0000256" key="3">
    <source>
        <dbReference type="ARBA" id="ARBA00007282"/>
    </source>
</evidence>
<reference evidence="10" key="2">
    <citation type="journal article" name="Front. Microbiol.">
        <title>Degradative Capacity of Two Strains of Rhodonia placenta: From Phenotype to Genotype.</title>
        <authorList>
            <person name="Kolle M."/>
            <person name="Horta M.A.C."/>
            <person name="Nowrousian M."/>
            <person name="Ohm R.A."/>
            <person name="Benz J.P."/>
            <person name="Pilgard A."/>
        </authorList>
    </citation>
    <scope>NUCLEOTIDE SEQUENCE</scope>
    <source>
        <strain evidence="10">FPRL280</strain>
    </source>
</reference>
<evidence type="ECO:0000313" key="10">
    <source>
        <dbReference type="EMBL" id="KAF9819211.1"/>
    </source>
</evidence>
<gene>
    <name evidence="10" type="ORF">IEO21_02250</name>
</gene>
<feature type="transmembrane region" description="Helical" evidence="8">
    <location>
        <begin position="306"/>
        <end position="330"/>
    </location>
</feature>
<evidence type="ECO:0000256" key="2">
    <source>
        <dbReference type="ARBA" id="ARBA00005179"/>
    </source>
</evidence>
<dbReference type="InterPro" id="IPR044851">
    <property type="entry name" value="Wax_synthase"/>
</dbReference>
<evidence type="ECO:0000313" key="11">
    <source>
        <dbReference type="Proteomes" id="UP000639403"/>
    </source>
</evidence>
<sequence>MPRRATLYEELSVGTRLAIRTLIPPPQQREPLRWNNFHRAFVYFIPFLFMAYLVRRAHTYPIRLLLLPTLITSTIYSTYHFRVDDPSCVMLDWLRYMMAYYIISKSLNFGLTPGGRFKIGEKRLLDISETEHQPRGGKQSLLPTWLADALEVTFVVRGFGWDFGKGVHAPPDSRSMERRTFLQATALSFFKNVFITDLSDSLLKLVPGVGSVKGGSIFKPELPTYPRYTLSTTIHIAGGTMVVCGLEACYDLATLIAVGLLGHSPPNWPPLFGGPWRASSLRELWGESWHQLLRHMFLIYGGYPGYWLGGRAGMVFGAFLASGVFHALALNIHDHRVILFFVMQAVGILAEVAWVRVTGRRVGGVVGWLWKSFFVLVMGQMCVDAWAIGGFAGATLVPKRLSIVRQALFPVMRLVFQQPWQ</sequence>
<feature type="transmembrane region" description="Helical" evidence="8">
    <location>
        <begin position="369"/>
        <end position="397"/>
    </location>
</feature>
<evidence type="ECO:0000256" key="7">
    <source>
        <dbReference type="ARBA" id="ARBA00023136"/>
    </source>
</evidence>
<feature type="transmembrane region" description="Helical" evidence="8">
    <location>
        <begin position="337"/>
        <end position="357"/>
    </location>
</feature>
<dbReference type="Pfam" id="PF13813">
    <property type="entry name" value="MBOAT_2"/>
    <property type="match status" value="1"/>
</dbReference>
<organism evidence="10 11">
    <name type="scientific">Rhodonia placenta</name>
    <dbReference type="NCBI Taxonomy" id="104341"/>
    <lineage>
        <taxon>Eukaryota</taxon>
        <taxon>Fungi</taxon>
        <taxon>Dikarya</taxon>
        <taxon>Basidiomycota</taxon>
        <taxon>Agaricomycotina</taxon>
        <taxon>Agaricomycetes</taxon>
        <taxon>Polyporales</taxon>
        <taxon>Adustoporiaceae</taxon>
        <taxon>Rhodonia</taxon>
    </lineage>
</organism>
<evidence type="ECO:0000256" key="1">
    <source>
        <dbReference type="ARBA" id="ARBA00004141"/>
    </source>
</evidence>
<comment type="pathway">
    <text evidence="2">Secondary metabolite biosynthesis.</text>
</comment>
<dbReference type="AlphaFoldDB" id="A0A8H7P7V8"/>
<name>A0A8H7P7V8_9APHY</name>
<dbReference type="GO" id="GO:0016020">
    <property type="term" value="C:membrane"/>
    <property type="evidence" value="ECO:0007669"/>
    <property type="project" value="UniProtKB-SubCell"/>
</dbReference>
<dbReference type="GO" id="GO:0006629">
    <property type="term" value="P:lipid metabolic process"/>
    <property type="evidence" value="ECO:0007669"/>
    <property type="project" value="InterPro"/>
</dbReference>
<evidence type="ECO:0000256" key="6">
    <source>
        <dbReference type="ARBA" id="ARBA00022989"/>
    </source>
</evidence>
<reference evidence="10" key="1">
    <citation type="submission" date="2020-11" db="EMBL/GenBank/DDBJ databases">
        <authorList>
            <person name="Koelle M."/>
            <person name="Horta M.A.C."/>
            <person name="Nowrousian M."/>
            <person name="Ohm R.A."/>
            <person name="Benz P."/>
            <person name="Pilgard A."/>
        </authorList>
    </citation>
    <scope>NUCLEOTIDE SEQUENCE</scope>
    <source>
        <strain evidence="10">FPRL280</strain>
    </source>
</reference>
<evidence type="ECO:0000259" key="9">
    <source>
        <dbReference type="Pfam" id="PF13813"/>
    </source>
</evidence>